<dbReference type="InterPro" id="IPR023166">
    <property type="entry name" value="BaiN-like_dom_sf"/>
</dbReference>
<dbReference type="SUPFAM" id="SSF160996">
    <property type="entry name" value="HI0933 insert domain-like"/>
    <property type="match status" value="1"/>
</dbReference>
<dbReference type="Gene3D" id="3.50.50.60">
    <property type="entry name" value="FAD/NAD(P)-binding domain"/>
    <property type="match status" value="1"/>
</dbReference>
<evidence type="ECO:0000256" key="3">
    <source>
        <dbReference type="ARBA" id="ARBA00022827"/>
    </source>
</evidence>
<proteinExistence type="predicted"/>
<accession>A0A6L5XHH9</accession>
<dbReference type="InterPro" id="IPR057661">
    <property type="entry name" value="RsdA/BaiN/AoA(So)_Rossmann"/>
</dbReference>
<gene>
    <name evidence="7" type="ORF">FYJ44_00490</name>
</gene>
<dbReference type="PANTHER" id="PTHR42887">
    <property type="entry name" value="OS12G0638800 PROTEIN"/>
    <property type="match status" value="1"/>
</dbReference>
<dbReference type="Gene3D" id="1.10.8.260">
    <property type="entry name" value="HI0933 insert domain-like"/>
    <property type="match status" value="1"/>
</dbReference>
<dbReference type="Gene3D" id="2.40.30.10">
    <property type="entry name" value="Translation factors"/>
    <property type="match status" value="1"/>
</dbReference>
<dbReference type="PRINTS" id="PR00411">
    <property type="entry name" value="PNDRDTASEI"/>
</dbReference>
<dbReference type="NCBIfam" id="TIGR00275">
    <property type="entry name" value="aminoacetone oxidase family FAD-binding enzyme"/>
    <property type="match status" value="1"/>
</dbReference>
<feature type="domain" description="RsdA/BaiN/AoA(So)-like insert" evidence="6">
    <location>
        <begin position="214"/>
        <end position="371"/>
    </location>
</feature>
<keyword evidence="3" id="KW-0274">FAD</keyword>
<dbReference type="EMBL" id="VUMH01000001">
    <property type="protein sequence ID" value="MSS26549.1"/>
    <property type="molecule type" value="Genomic_DNA"/>
</dbReference>
<evidence type="ECO:0000256" key="1">
    <source>
        <dbReference type="ARBA" id="ARBA00001974"/>
    </source>
</evidence>
<evidence type="ECO:0000313" key="8">
    <source>
        <dbReference type="Proteomes" id="UP000477488"/>
    </source>
</evidence>
<evidence type="ECO:0000313" key="7">
    <source>
        <dbReference type="EMBL" id="MSS26549.1"/>
    </source>
</evidence>
<dbReference type="PANTHER" id="PTHR42887:SF2">
    <property type="entry name" value="OS12G0638800 PROTEIN"/>
    <property type="match status" value="1"/>
</dbReference>
<sequence length="428" mass="45624">MCAVHTSSPHREKLSNAGAGRRTDTAAKADVIILGAGAAGLLCAREAAGRGLRVLLLERAAVPGRKLAVSGGGKANFTNRAIRPQDYYCHHSQDFCSPALASFRPEDMLALTRAWNLPVEERAHGQLFLTVPAQRLVRALVRDCRERGCRLLCDTAASGVSFGGERFQVEAGGTLWHGKALVLALGSPAWPQAGGSGMGYRLAQSLGHTVIPPRPALVPLRLAADDPAGAALLDLAGISLPVRISLPETACENDTECVWEDDLLFTHDGLSGPAALKASLFWREGAPLCVDFLPGRNVEALLDAPQAGRQTARTLLARHLPQRLADALLPPSLARRKIAELSRAARREITNAMQARILTPSGTAGLKKAEVCAGGVDTREIDPQTMRSLLRPNLYIIGELLDVTGLLGGYNLHWAWASGMAAGRNILK</sequence>
<dbReference type="Pfam" id="PF03486">
    <property type="entry name" value="HI0933_like"/>
    <property type="match status" value="1"/>
</dbReference>
<dbReference type="Proteomes" id="UP000477488">
    <property type="component" value="Unassembled WGS sequence"/>
</dbReference>
<dbReference type="RefSeq" id="WP_154508210.1">
    <property type="nucleotide sequence ID" value="NZ_VUMH01000001.1"/>
</dbReference>
<organism evidence="7 8">
    <name type="scientific">Desulfovibrio porci</name>
    <dbReference type="NCBI Taxonomy" id="2605782"/>
    <lineage>
        <taxon>Bacteria</taxon>
        <taxon>Pseudomonadati</taxon>
        <taxon>Thermodesulfobacteriota</taxon>
        <taxon>Desulfovibrionia</taxon>
        <taxon>Desulfovibrionales</taxon>
        <taxon>Desulfovibrionaceae</taxon>
        <taxon>Desulfovibrio</taxon>
    </lineage>
</organism>
<dbReference type="AlphaFoldDB" id="A0A6L5XHH9"/>
<keyword evidence="8" id="KW-1185">Reference proteome</keyword>
<evidence type="ECO:0000256" key="4">
    <source>
        <dbReference type="SAM" id="MobiDB-lite"/>
    </source>
</evidence>
<evidence type="ECO:0000256" key="2">
    <source>
        <dbReference type="ARBA" id="ARBA00022630"/>
    </source>
</evidence>
<name>A0A6L5XHH9_9BACT</name>
<dbReference type="InterPro" id="IPR036188">
    <property type="entry name" value="FAD/NAD-bd_sf"/>
</dbReference>
<feature type="region of interest" description="Disordered" evidence="4">
    <location>
        <begin position="1"/>
        <end position="21"/>
    </location>
</feature>
<dbReference type="InterPro" id="IPR004792">
    <property type="entry name" value="BaiN-like"/>
</dbReference>
<keyword evidence="2" id="KW-0285">Flavoprotein</keyword>
<protein>
    <submittedName>
        <fullName evidence="7">Aminoacetone oxidase family FAD-binding enzyme</fullName>
    </submittedName>
</protein>
<comment type="caution">
    <text evidence="7">The sequence shown here is derived from an EMBL/GenBank/DDBJ whole genome shotgun (WGS) entry which is preliminary data.</text>
</comment>
<evidence type="ECO:0000259" key="5">
    <source>
        <dbReference type="Pfam" id="PF03486"/>
    </source>
</evidence>
<feature type="domain" description="RsdA/BaiN/AoA(So)-like Rossmann fold-like" evidence="5">
    <location>
        <begin position="30"/>
        <end position="424"/>
    </location>
</feature>
<reference evidence="7 8" key="1">
    <citation type="submission" date="2019-09" db="EMBL/GenBank/DDBJ databases">
        <title>In-depth cultivation of the pig gut microbiome towards novel bacterial diversity and tailored functional studies.</title>
        <authorList>
            <person name="Wylensek D."/>
            <person name="Hitch T.C.A."/>
            <person name="Clavel T."/>
        </authorList>
    </citation>
    <scope>NUCLEOTIDE SEQUENCE [LARGE SCALE GENOMIC DNA]</scope>
    <source>
        <strain evidence="7 8">PG-178-WT-4</strain>
    </source>
</reference>
<dbReference type="InterPro" id="IPR055178">
    <property type="entry name" value="RsdA/BaiN/AoA(So)-like_dom"/>
</dbReference>
<dbReference type="SUPFAM" id="SSF51905">
    <property type="entry name" value="FAD/NAD(P)-binding domain"/>
    <property type="match status" value="1"/>
</dbReference>
<evidence type="ECO:0000259" key="6">
    <source>
        <dbReference type="Pfam" id="PF22780"/>
    </source>
</evidence>
<comment type="cofactor">
    <cofactor evidence="1">
        <name>FAD</name>
        <dbReference type="ChEBI" id="CHEBI:57692"/>
    </cofactor>
</comment>
<dbReference type="Pfam" id="PF22780">
    <property type="entry name" value="HI0933_like_1st"/>
    <property type="match status" value="1"/>
</dbReference>